<feature type="transmembrane region" description="Helical" evidence="1">
    <location>
        <begin position="176"/>
        <end position="198"/>
    </location>
</feature>
<keyword evidence="1" id="KW-0812">Transmembrane</keyword>
<proteinExistence type="predicted"/>
<organism evidence="2 3">
    <name type="scientific">Pusillibacter faecalis</name>
    <dbReference type="NCBI Taxonomy" id="2714358"/>
    <lineage>
        <taxon>Bacteria</taxon>
        <taxon>Bacillati</taxon>
        <taxon>Bacillota</taxon>
        <taxon>Clostridia</taxon>
        <taxon>Eubacteriales</taxon>
        <taxon>Oscillospiraceae</taxon>
        <taxon>Pusillibacter</taxon>
    </lineage>
</organism>
<gene>
    <name evidence="2" type="ORF">MM59RIKEN_17610</name>
</gene>
<keyword evidence="1" id="KW-0472">Membrane</keyword>
<feature type="transmembrane region" description="Helical" evidence="1">
    <location>
        <begin position="77"/>
        <end position="98"/>
    </location>
</feature>
<keyword evidence="1" id="KW-1133">Transmembrane helix</keyword>
<dbReference type="KEGG" id="pfaa:MM59RIKEN_17610"/>
<feature type="transmembrane region" description="Helical" evidence="1">
    <location>
        <begin position="110"/>
        <end position="132"/>
    </location>
</feature>
<dbReference type="EMBL" id="AP023420">
    <property type="protein sequence ID" value="BCK84442.1"/>
    <property type="molecule type" value="Genomic_DNA"/>
</dbReference>
<dbReference type="PANTHER" id="PTHR41309">
    <property type="entry name" value="MEMBRANE PROTEIN-RELATED"/>
    <property type="match status" value="1"/>
</dbReference>
<dbReference type="AlphaFoldDB" id="A0A810QE19"/>
<feature type="transmembrane region" description="Helical" evidence="1">
    <location>
        <begin position="144"/>
        <end position="164"/>
    </location>
</feature>
<evidence type="ECO:0000313" key="3">
    <source>
        <dbReference type="Proteomes" id="UP000679848"/>
    </source>
</evidence>
<name>A0A810QE19_9FIRM</name>
<dbReference type="RefSeq" id="WP_213543141.1">
    <property type="nucleotide sequence ID" value="NZ_AP023420.1"/>
</dbReference>
<dbReference type="Pfam" id="PF13346">
    <property type="entry name" value="ABC2_membrane_5"/>
    <property type="match status" value="1"/>
</dbReference>
<evidence type="ECO:0000313" key="2">
    <source>
        <dbReference type="EMBL" id="BCK84442.1"/>
    </source>
</evidence>
<accession>A0A810QE19</accession>
<dbReference type="PANTHER" id="PTHR41309:SF2">
    <property type="entry name" value="MEMBRANE PROTEIN"/>
    <property type="match status" value="1"/>
</dbReference>
<sequence length="206" mass="22539">MRALLMKDCFVLWKQLRLYVVLMLIFTVFNGAFGNVFIVIWAAMLPYTAMAYDERSKWDQMAAMMPYSIRDIVLSKYLLGWVCSVAAGLCSMALQFVLTVLDVPTAALDPVANLIGLCGSMCVLAVTLPMMFRFGVERGRLAMFLLIFLVCGGAGALGTITLAVDHTASGINGPFAFFMLILPAAALVLTAISIPLSVRMYQKKTI</sequence>
<dbReference type="Proteomes" id="UP000679848">
    <property type="component" value="Chromosome"/>
</dbReference>
<dbReference type="InterPro" id="IPR025699">
    <property type="entry name" value="ABC2_memb-like"/>
</dbReference>
<feature type="transmembrane region" description="Helical" evidence="1">
    <location>
        <begin position="20"/>
        <end position="47"/>
    </location>
</feature>
<reference evidence="2" key="1">
    <citation type="submission" date="2020-09" db="EMBL/GenBank/DDBJ databases">
        <title>New species isolated from human feces.</title>
        <authorList>
            <person name="Kitahara M."/>
            <person name="Shigeno Y."/>
            <person name="Shime M."/>
            <person name="Matsumoto Y."/>
            <person name="Nakamura S."/>
            <person name="Motooka D."/>
            <person name="Fukuoka S."/>
            <person name="Nishikawa H."/>
            <person name="Benno Y."/>
        </authorList>
    </citation>
    <scope>NUCLEOTIDE SEQUENCE</scope>
    <source>
        <strain evidence="2">MM59</strain>
    </source>
</reference>
<evidence type="ECO:0000256" key="1">
    <source>
        <dbReference type="SAM" id="Phobius"/>
    </source>
</evidence>
<protein>
    <submittedName>
        <fullName evidence="2">Transporter</fullName>
    </submittedName>
</protein>
<keyword evidence="3" id="KW-1185">Reference proteome</keyword>